<keyword evidence="8" id="KW-0762">Sugar transport</keyword>
<dbReference type="InterPro" id="IPR045262">
    <property type="entry name" value="STP/PLT_plant"/>
</dbReference>
<dbReference type="PANTHER" id="PTHR23500:SF574">
    <property type="entry name" value="SUGAR TRANSPORT PROTEIN 1"/>
    <property type="match status" value="1"/>
</dbReference>
<dbReference type="GO" id="GO:0016020">
    <property type="term" value="C:membrane"/>
    <property type="evidence" value="ECO:0007669"/>
    <property type="project" value="UniProtKB-SubCell"/>
</dbReference>
<evidence type="ECO:0000256" key="5">
    <source>
        <dbReference type="ARBA" id="ARBA00022989"/>
    </source>
</evidence>
<proteinExistence type="inferred from homology"/>
<feature type="transmembrane region" description="Helical" evidence="7">
    <location>
        <begin position="12"/>
        <end position="36"/>
    </location>
</feature>
<keyword evidence="9" id="KW-1185">Reference proteome</keyword>
<feature type="transmembrane region" description="Helical" evidence="7">
    <location>
        <begin position="48"/>
        <end position="69"/>
    </location>
</feature>
<protein>
    <submittedName>
        <fullName evidence="8">Sugar transport protein 10</fullName>
    </submittedName>
</protein>
<dbReference type="GO" id="GO:0015144">
    <property type="term" value="F:carbohydrate transmembrane transporter activity"/>
    <property type="evidence" value="ECO:0007669"/>
    <property type="project" value="InterPro"/>
</dbReference>
<evidence type="ECO:0000256" key="2">
    <source>
        <dbReference type="ARBA" id="ARBA00010992"/>
    </source>
</evidence>
<keyword evidence="6 7" id="KW-0472">Membrane</keyword>
<sequence length="224" mass="24973">MNIMKKYRAELVMSMMILLFQQLTQINAIMFYMLVLFKTNSFGNHAPLLSSVIIGLVNLITTFLSVFTIDRRRKRQLNLSTVKTKRNVVMQLTSPVMTDDKRDVWSLKPMFLHGFSTTLEASIAATKSVYAWSMSEVLCITVVVNKGVGVVGEEERAEGDDMVQEGGKAKADAPPLAGLDLRCGVVDEVGGEDADDDHQLEADVEHLSELHQPSRRGKVAQIDW</sequence>
<keyword evidence="3" id="KW-0813">Transport</keyword>
<dbReference type="Proteomes" id="UP001180020">
    <property type="component" value="Unassembled WGS sequence"/>
</dbReference>
<dbReference type="InterPro" id="IPR005828">
    <property type="entry name" value="MFS_sugar_transport-like"/>
</dbReference>
<comment type="subcellular location">
    <subcellularLocation>
        <location evidence="1">Membrane</location>
    </subcellularLocation>
</comment>
<gene>
    <name evidence="8" type="primary">STP10</name>
    <name evidence="8" type="ORF">QJS10_CPA05g01407</name>
</gene>
<comment type="similarity">
    <text evidence="2">Belongs to the major facilitator superfamily. Sugar transporter (TC 2.A.1.1) family.</text>
</comment>
<evidence type="ECO:0000256" key="7">
    <source>
        <dbReference type="SAM" id="Phobius"/>
    </source>
</evidence>
<evidence type="ECO:0000313" key="9">
    <source>
        <dbReference type="Proteomes" id="UP001180020"/>
    </source>
</evidence>
<dbReference type="PANTHER" id="PTHR23500">
    <property type="entry name" value="SOLUTE CARRIER FAMILY 2, FACILITATED GLUCOSE TRANSPORTER"/>
    <property type="match status" value="1"/>
</dbReference>
<reference evidence="8" key="1">
    <citation type="journal article" date="2023" name="Nat. Commun.">
        <title>Diploid and tetraploid genomes of Acorus and the evolution of monocots.</title>
        <authorList>
            <person name="Ma L."/>
            <person name="Liu K.W."/>
            <person name="Li Z."/>
            <person name="Hsiao Y.Y."/>
            <person name="Qi Y."/>
            <person name="Fu T."/>
            <person name="Tang G.D."/>
            <person name="Zhang D."/>
            <person name="Sun W.H."/>
            <person name="Liu D.K."/>
            <person name="Li Y."/>
            <person name="Chen G.Z."/>
            <person name="Liu X.D."/>
            <person name="Liao X.Y."/>
            <person name="Jiang Y.T."/>
            <person name="Yu X."/>
            <person name="Hao Y."/>
            <person name="Huang J."/>
            <person name="Zhao X.W."/>
            <person name="Ke S."/>
            <person name="Chen Y.Y."/>
            <person name="Wu W.L."/>
            <person name="Hsu J.L."/>
            <person name="Lin Y.F."/>
            <person name="Huang M.D."/>
            <person name="Li C.Y."/>
            <person name="Huang L."/>
            <person name="Wang Z.W."/>
            <person name="Zhao X."/>
            <person name="Zhong W.Y."/>
            <person name="Peng D.H."/>
            <person name="Ahmad S."/>
            <person name="Lan S."/>
            <person name="Zhang J.S."/>
            <person name="Tsai W.C."/>
            <person name="Van de Peer Y."/>
            <person name="Liu Z.J."/>
        </authorList>
    </citation>
    <scope>NUCLEOTIDE SEQUENCE</scope>
    <source>
        <strain evidence="8">CP</strain>
    </source>
</reference>
<comment type="caution">
    <text evidence="8">The sequence shown here is derived from an EMBL/GenBank/DDBJ whole genome shotgun (WGS) entry which is preliminary data.</text>
</comment>
<evidence type="ECO:0000256" key="1">
    <source>
        <dbReference type="ARBA" id="ARBA00004370"/>
    </source>
</evidence>
<dbReference type="AlphaFoldDB" id="A0AAV9ERR1"/>
<evidence type="ECO:0000256" key="6">
    <source>
        <dbReference type="ARBA" id="ARBA00023136"/>
    </source>
</evidence>
<dbReference type="Pfam" id="PF00083">
    <property type="entry name" value="Sugar_tr"/>
    <property type="match status" value="1"/>
</dbReference>
<reference evidence="8" key="2">
    <citation type="submission" date="2023-06" db="EMBL/GenBank/DDBJ databases">
        <authorList>
            <person name="Ma L."/>
            <person name="Liu K.-W."/>
            <person name="Li Z."/>
            <person name="Hsiao Y.-Y."/>
            <person name="Qi Y."/>
            <person name="Fu T."/>
            <person name="Tang G."/>
            <person name="Zhang D."/>
            <person name="Sun W.-H."/>
            <person name="Liu D.-K."/>
            <person name="Li Y."/>
            <person name="Chen G.-Z."/>
            <person name="Liu X.-D."/>
            <person name="Liao X.-Y."/>
            <person name="Jiang Y.-T."/>
            <person name="Yu X."/>
            <person name="Hao Y."/>
            <person name="Huang J."/>
            <person name="Zhao X.-W."/>
            <person name="Ke S."/>
            <person name="Chen Y.-Y."/>
            <person name="Wu W.-L."/>
            <person name="Hsu J.-L."/>
            <person name="Lin Y.-F."/>
            <person name="Huang M.-D."/>
            <person name="Li C.-Y."/>
            <person name="Huang L."/>
            <person name="Wang Z.-W."/>
            <person name="Zhao X."/>
            <person name="Zhong W.-Y."/>
            <person name="Peng D.-H."/>
            <person name="Ahmad S."/>
            <person name="Lan S."/>
            <person name="Zhang J.-S."/>
            <person name="Tsai W.-C."/>
            <person name="Van De Peer Y."/>
            <person name="Liu Z.-J."/>
        </authorList>
    </citation>
    <scope>NUCLEOTIDE SEQUENCE</scope>
    <source>
        <strain evidence="8">CP</strain>
        <tissue evidence="8">Leaves</tissue>
    </source>
</reference>
<dbReference type="EMBL" id="JAUJYO010000005">
    <property type="protein sequence ID" value="KAK1316393.1"/>
    <property type="molecule type" value="Genomic_DNA"/>
</dbReference>
<evidence type="ECO:0000256" key="3">
    <source>
        <dbReference type="ARBA" id="ARBA00022448"/>
    </source>
</evidence>
<keyword evidence="4 7" id="KW-0812">Transmembrane</keyword>
<dbReference type="Gene3D" id="1.20.1250.20">
    <property type="entry name" value="MFS general substrate transporter like domains"/>
    <property type="match status" value="1"/>
</dbReference>
<evidence type="ECO:0000256" key="4">
    <source>
        <dbReference type="ARBA" id="ARBA00022692"/>
    </source>
</evidence>
<organism evidence="8 9">
    <name type="scientific">Acorus calamus</name>
    <name type="common">Sweet flag</name>
    <dbReference type="NCBI Taxonomy" id="4465"/>
    <lineage>
        <taxon>Eukaryota</taxon>
        <taxon>Viridiplantae</taxon>
        <taxon>Streptophyta</taxon>
        <taxon>Embryophyta</taxon>
        <taxon>Tracheophyta</taxon>
        <taxon>Spermatophyta</taxon>
        <taxon>Magnoliopsida</taxon>
        <taxon>Liliopsida</taxon>
        <taxon>Acoraceae</taxon>
        <taxon>Acorus</taxon>
    </lineage>
</organism>
<keyword evidence="5 7" id="KW-1133">Transmembrane helix</keyword>
<dbReference type="InterPro" id="IPR036259">
    <property type="entry name" value="MFS_trans_sf"/>
</dbReference>
<name>A0AAV9ERR1_ACOCL</name>
<accession>A0AAV9ERR1</accession>
<evidence type="ECO:0000313" key="8">
    <source>
        <dbReference type="EMBL" id="KAK1316393.1"/>
    </source>
</evidence>